<keyword evidence="6" id="KW-0238">DNA-binding</keyword>
<evidence type="ECO:0000259" key="5">
    <source>
        <dbReference type="PROSITE" id="PS50930"/>
    </source>
</evidence>
<feature type="modified residue" description="4-aspartylphosphate" evidence="3">
    <location>
        <position position="58"/>
    </location>
</feature>
<dbReference type="Proteomes" id="UP001060164">
    <property type="component" value="Chromosome"/>
</dbReference>
<feature type="domain" description="Response regulatory" evidence="4">
    <location>
        <begin position="3"/>
        <end position="121"/>
    </location>
</feature>
<proteinExistence type="predicted"/>
<dbReference type="EMBL" id="CP102290">
    <property type="protein sequence ID" value="UWP58183.1"/>
    <property type="molecule type" value="Genomic_DNA"/>
</dbReference>
<keyword evidence="7" id="KW-1185">Reference proteome</keyword>
<protein>
    <recommendedName>
        <fullName evidence="1">Stage 0 sporulation protein A homolog</fullName>
    </recommendedName>
</protein>
<dbReference type="Gene3D" id="2.40.50.1020">
    <property type="entry name" value="LytTr DNA-binding domain"/>
    <property type="match status" value="1"/>
</dbReference>
<evidence type="ECO:0000256" key="3">
    <source>
        <dbReference type="PROSITE-ProRule" id="PRU00169"/>
    </source>
</evidence>
<organism evidence="6 7">
    <name type="scientific">Ruminococcus gauvreauii</name>
    <dbReference type="NCBI Taxonomy" id="438033"/>
    <lineage>
        <taxon>Bacteria</taxon>
        <taxon>Bacillati</taxon>
        <taxon>Bacillota</taxon>
        <taxon>Clostridia</taxon>
        <taxon>Eubacteriales</taxon>
        <taxon>Oscillospiraceae</taxon>
        <taxon>Ruminococcus</taxon>
    </lineage>
</organism>
<dbReference type="SMART" id="SM00448">
    <property type="entry name" value="REC"/>
    <property type="match status" value="1"/>
</dbReference>
<dbReference type="GO" id="GO:0003677">
    <property type="term" value="F:DNA binding"/>
    <property type="evidence" value="ECO:0007669"/>
    <property type="project" value="UniProtKB-KW"/>
</dbReference>
<reference evidence="6" key="1">
    <citation type="journal article" date="2022" name="Cell">
        <title>Design, construction, and in vivo augmentation of a complex gut microbiome.</title>
        <authorList>
            <person name="Cheng A.G."/>
            <person name="Ho P.Y."/>
            <person name="Aranda-Diaz A."/>
            <person name="Jain S."/>
            <person name="Yu F.B."/>
            <person name="Meng X."/>
            <person name="Wang M."/>
            <person name="Iakiviak M."/>
            <person name="Nagashima K."/>
            <person name="Zhao A."/>
            <person name="Murugkar P."/>
            <person name="Patil A."/>
            <person name="Atabakhsh K."/>
            <person name="Weakley A."/>
            <person name="Yan J."/>
            <person name="Brumbaugh A.R."/>
            <person name="Higginbottom S."/>
            <person name="Dimas A."/>
            <person name="Shiver A.L."/>
            <person name="Deutschbauer A."/>
            <person name="Neff N."/>
            <person name="Sonnenburg J.L."/>
            <person name="Huang K.C."/>
            <person name="Fischbach M.A."/>
        </authorList>
    </citation>
    <scope>NUCLEOTIDE SEQUENCE</scope>
    <source>
        <strain evidence="6">DSM 19829</strain>
    </source>
</reference>
<keyword evidence="3" id="KW-0597">Phosphoprotein</keyword>
<dbReference type="Pfam" id="PF00072">
    <property type="entry name" value="Response_reg"/>
    <property type="match status" value="1"/>
</dbReference>
<evidence type="ECO:0000313" key="6">
    <source>
        <dbReference type="EMBL" id="UWP58183.1"/>
    </source>
</evidence>
<evidence type="ECO:0000259" key="4">
    <source>
        <dbReference type="PROSITE" id="PS50110"/>
    </source>
</evidence>
<gene>
    <name evidence="6" type="ORF">NQ502_12420</name>
</gene>
<dbReference type="PROSITE" id="PS50930">
    <property type="entry name" value="HTH_LYTTR"/>
    <property type="match status" value="1"/>
</dbReference>
<evidence type="ECO:0000256" key="1">
    <source>
        <dbReference type="ARBA" id="ARBA00018672"/>
    </source>
</evidence>
<dbReference type="InterPro" id="IPR046947">
    <property type="entry name" value="LytR-like"/>
</dbReference>
<dbReference type="InterPro" id="IPR001789">
    <property type="entry name" value="Sig_transdc_resp-reg_receiver"/>
</dbReference>
<dbReference type="PANTHER" id="PTHR37299:SF1">
    <property type="entry name" value="STAGE 0 SPORULATION PROTEIN A HOMOLOG"/>
    <property type="match status" value="1"/>
</dbReference>
<evidence type="ECO:0000256" key="2">
    <source>
        <dbReference type="ARBA" id="ARBA00024867"/>
    </source>
</evidence>
<dbReference type="PANTHER" id="PTHR37299">
    <property type="entry name" value="TRANSCRIPTIONAL REGULATOR-RELATED"/>
    <property type="match status" value="1"/>
</dbReference>
<accession>A0ABY5VDD4</accession>
<evidence type="ECO:0000313" key="7">
    <source>
        <dbReference type="Proteomes" id="UP001060164"/>
    </source>
</evidence>
<sequence>MLKLAICDDEKVFRNDLKRIVSTELDLCGIDYRITEFSCGEELLAASAHADFQVLFLDVEMKELDGVETARRIRKHDKQSEIIFVTSHPDFVFQGYEVRALNYIIKPYEQSKIVSVLHTALESLELSPEKYYIIEQRGKSIRLLLSSVKYFVSDRRVIHAVTPGKSYDFYQKLNDLELQLGVSFVRIHNRYLINMKFLQEIHGNTAVVAGESLPVSRTYRQNLSIAFAKYMLYQENMTCQTL</sequence>
<dbReference type="RefSeq" id="WP_028529240.1">
    <property type="nucleotide sequence ID" value="NZ_CABLBR010000021.1"/>
</dbReference>
<comment type="function">
    <text evidence="2">May play the central regulatory role in sporulation. It may be an element of the effector pathway responsible for the activation of sporulation genes in response to nutritional stress. Spo0A may act in concert with spo0H (a sigma factor) to control the expression of some genes that are critical to the sporulation process.</text>
</comment>
<dbReference type="InterPro" id="IPR011006">
    <property type="entry name" value="CheY-like_superfamily"/>
</dbReference>
<dbReference type="Pfam" id="PF04397">
    <property type="entry name" value="LytTR"/>
    <property type="match status" value="1"/>
</dbReference>
<feature type="domain" description="HTH LytTR-type" evidence="5">
    <location>
        <begin position="150"/>
        <end position="229"/>
    </location>
</feature>
<dbReference type="Gene3D" id="3.40.50.2300">
    <property type="match status" value="1"/>
</dbReference>
<name>A0ABY5VDD4_9FIRM</name>
<dbReference type="SMART" id="SM00850">
    <property type="entry name" value="LytTR"/>
    <property type="match status" value="1"/>
</dbReference>
<dbReference type="PROSITE" id="PS50110">
    <property type="entry name" value="RESPONSE_REGULATORY"/>
    <property type="match status" value="1"/>
</dbReference>
<dbReference type="InterPro" id="IPR007492">
    <property type="entry name" value="LytTR_DNA-bd_dom"/>
</dbReference>
<dbReference type="SUPFAM" id="SSF52172">
    <property type="entry name" value="CheY-like"/>
    <property type="match status" value="1"/>
</dbReference>